<dbReference type="InterPro" id="IPR004360">
    <property type="entry name" value="Glyas_Fos-R_dOase_dom"/>
</dbReference>
<evidence type="ECO:0000259" key="1">
    <source>
        <dbReference type="PROSITE" id="PS51819"/>
    </source>
</evidence>
<protein>
    <submittedName>
        <fullName evidence="2">VOC family protein</fullName>
    </submittedName>
</protein>
<name>A0ABW4KD88_9HYPH</name>
<dbReference type="EMBL" id="JBHUER010000010">
    <property type="protein sequence ID" value="MFD1704681.1"/>
    <property type="molecule type" value="Genomic_DNA"/>
</dbReference>
<dbReference type="InterPro" id="IPR029068">
    <property type="entry name" value="Glyas_Bleomycin-R_OHBP_Dase"/>
</dbReference>
<reference evidence="3" key="1">
    <citation type="journal article" date="2019" name="Int. J. Syst. Evol. Microbiol.">
        <title>The Global Catalogue of Microorganisms (GCM) 10K type strain sequencing project: providing services to taxonomists for standard genome sequencing and annotation.</title>
        <authorList>
            <consortium name="The Broad Institute Genomics Platform"/>
            <consortium name="The Broad Institute Genome Sequencing Center for Infectious Disease"/>
            <person name="Wu L."/>
            <person name="Ma J."/>
        </authorList>
    </citation>
    <scope>NUCLEOTIDE SEQUENCE [LARGE SCALE GENOMIC DNA]</scope>
    <source>
        <strain evidence="3">KCTC 23707</strain>
    </source>
</reference>
<proteinExistence type="predicted"/>
<organism evidence="2 3">
    <name type="scientific">Methylopila henanensis</name>
    <dbReference type="NCBI Taxonomy" id="873516"/>
    <lineage>
        <taxon>Bacteria</taxon>
        <taxon>Pseudomonadati</taxon>
        <taxon>Pseudomonadota</taxon>
        <taxon>Alphaproteobacteria</taxon>
        <taxon>Hyphomicrobiales</taxon>
        <taxon>Methylopilaceae</taxon>
        <taxon>Methylopila</taxon>
    </lineage>
</organism>
<dbReference type="SUPFAM" id="SSF54593">
    <property type="entry name" value="Glyoxalase/Bleomycin resistance protein/Dihydroxybiphenyl dioxygenase"/>
    <property type="match status" value="2"/>
</dbReference>
<evidence type="ECO:0000313" key="3">
    <source>
        <dbReference type="Proteomes" id="UP001597308"/>
    </source>
</evidence>
<evidence type="ECO:0000313" key="2">
    <source>
        <dbReference type="EMBL" id="MFD1704681.1"/>
    </source>
</evidence>
<dbReference type="PANTHER" id="PTHR43279">
    <property type="entry name" value="CATECHOL-2,3-DIOXYGENASE"/>
    <property type="match status" value="1"/>
</dbReference>
<dbReference type="Pfam" id="PF00903">
    <property type="entry name" value="Glyoxalase"/>
    <property type="match status" value="2"/>
</dbReference>
<dbReference type="PANTHER" id="PTHR43279:SF1">
    <property type="entry name" value="CATECHOL-2,3-DIOXYGENASE"/>
    <property type="match status" value="1"/>
</dbReference>
<dbReference type="Gene3D" id="3.10.180.10">
    <property type="entry name" value="2,3-Dihydroxybiphenyl 1,2-Dioxygenase, domain 1"/>
    <property type="match status" value="2"/>
</dbReference>
<sequence>MTAAASAAASPKTASAALPHALRLGVAELAVSDLGRSTAFYERVVGLRTLDREGRVATLGGAGGEGVIRLVETPGAAAKPREAAGLFHVAILLPERRDLGLTLARLLREGVRRLGASDHLVSEALYLDDPDGNGLEIYRDRPEAEWPRENGALKMATEPMDRDGVLALLGAGADLDAPQPAGTRLGHVHLQVGDLATARAFWIDAVGFALTTTYPGALFMSAGGYHHHLAANVWASRGSGPAPEGSAGLRSFEILLPDGGAVEEVAARLRAAGVATREGDGLEASDPWGSTARFRVA</sequence>
<comment type="caution">
    <text evidence="2">The sequence shown here is derived from an EMBL/GenBank/DDBJ whole genome shotgun (WGS) entry which is preliminary data.</text>
</comment>
<dbReference type="InterPro" id="IPR037523">
    <property type="entry name" value="VOC_core"/>
</dbReference>
<feature type="domain" description="VOC" evidence="1">
    <location>
        <begin position="23"/>
        <end position="140"/>
    </location>
</feature>
<feature type="domain" description="VOC" evidence="1">
    <location>
        <begin position="184"/>
        <end position="297"/>
    </location>
</feature>
<accession>A0ABW4KD88</accession>
<gene>
    <name evidence="2" type="ORF">ACFSCV_16870</name>
</gene>
<dbReference type="Proteomes" id="UP001597308">
    <property type="component" value="Unassembled WGS sequence"/>
</dbReference>
<keyword evidence="3" id="KW-1185">Reference proteome</keyword>
<dbReference type="CDD" id="cd16359">
    <property type="entry name" value="VOC_BsCatE_like_C"/>
    <property type="match status" value="1"/>
</dbReference>
<dbReference type="PROSITE" id="PS51819">
    <property type="entry name" value="VOC"/>
    <property type="match status" value="2"/>
</dbReference>
<dbReference type="RefSeq" id="WP_378800726.1">
    <property type="nucleotide sequence ID" value="NZ_JBHUER010000010.1"/>
</dbReference>